<protein>
    <submittedName>
        <fullName evidence="2">Uncharacterized protein</fullName>
    </submittedName>
</protein>
<evidence type="ECO:0000313" key="2">
    <source>
        <dbReference type="EMBL" id="GGO41341.1"/>
    </source>
</evidence>
<dbReference type="EMBL" id="BMLQ01000001">
    <property type="protein sequence ID" value="GGO41341.1"/>
    <property type="molecule type" value="Genomic_DNA"/>
</dbReference>
<name>A0ABQ2LPB9_9MICC</name>
<organism evidence="2 3">
    <name type="scientific">Citricoccus zhacaiensis</name>
    <dbReference type="NCBI Taxonomy" id="489142"/>
    <lineage>
        <taxon>Bacteria</taxon>
        <taxon>Bacillati</taxon>
        <taxon>Actinomycetota</taxon>
        <taxon>Actinomycetes</taxon>
        <taxon>Micrococcales</taxon>
        <taxon>Micrococcaceae</taxon>
        <taxon>Citricoccus</taxon>
    </lineage>
</organism>
<reference evidence="3" key="1">
    <citation type="journal article" date="2019" name="Int. J. Syst. Evol. Microbiol.">
        <title>The Global Catalogue of Microorganisms (GCM) 10K type strain sequencing project: providing services to taxonomists for standard genome sequencing and annotation.</title>
        <authorList>
            <consortium name="The Broad Institute Genomics Platform"/>
            <consortium name="The Broad Institute Genome Sequencing Center for Infectious Disease"/>
            <person name="Wu L."/>
            <person name="Ma J."/>
        </authorList>
    </citation>
    <scope>NUCLEOTIDE SEQUENCE [LARGE SCALE GENOMIC DNA]</scope>
    <source>
        <strain evidence="3">CGMCC 1.7064</strain>
    </source>
</reference>
<feature type="region of interest" description="Disordered" evidence="1">
    <location>
        <begin position="1"/>
        <end position="22"/>
    </location>
</feature>
<evidence type="ECO:0000313" key="3">
    <source>
        <dbReference type="Proteomes" id="UP000642509"/>
    </source>
</evidence>
<keyword evidence="3" id="KW-1185">Reference proteome</keyword>
<proteinExistence type="predicted"/>
<gene>
    <name evidence="2" type="ORF">GCM10010977_05170</name>
</gene>
<accession>A0ABQ2LPB9</accession>
<feature type="region of interest" description="Disordered" evidence="1">
    <location>
        <begin position="43"/>
        <end position="74"/>
    </location>
</feature>
<evidence type="ECO:0000256" key="1">
    <source>
        <dbReference type="SAM" id="MobiDB-lite"/>
    </source>
</evidence>
<dbReference type="Proteomes" id="UP000642509">
    <property type="component" value="Unassembled WGS sequence"/>
</dbReference>
<comment type="caution">
    <text evidence="2">The sequence shown here is derived from an EMBL/GenBank/DDBJ whole genome shotgun (WGS) entry which is preliminary data.</text>
</comment>
<sequence length="74" mass="7470">MLPEFPGCAGPGVRRVLGGPREDGDDAVRAPLLIEHCLDGVSGQVGPPVDDHDGGDVLGRGIAGDGGRRQGGRS</sequence>
<feature type="compositionally biased region" description="Gly residues" evidence="1">
    <location>
        <begin position="56"/>
        <end position="65"/>
    </location>
</feature>